<protein>
    <recommendedName>
        <fullName evidence="2">DUF91 domain-containing protein</fullName>
    </recommendedName>
</protein>
<evidence type="ECO:0008006" key="2">
    <source>
        <dbReference type="Google" id="ProtNLM"/>
    </source>
</evidence>
<comment type="caution">
    <text evidence="1">The sequence shown here is derived from an EMBL/GenBank/DDBJ whole genome shotgun (WGS) entry which is preliminary data.</text>
</comment>
<reference evidence="1" key="1">
    <citation type="journal article" date="2014" name="Front. Microbiol.">
        <title>High frequency of phylogenetically diverse reductive dehalogenase-homologous genes in deep subseafloor sedimentary metagenomes.</title>
        <authorList>
            <person name="Kawai M."/>
            <person name="Futagami T."/>
            <person name="Toyoda A."/>
            <person name="Takaki Y."/>
            <person name="Nishi S."/>
            <person name="Hori S."/>
            <person name="Arai W."/>
            <person name="Tsubouchi T."/>
            <person name="Morono Y."/>
            <person name="Uchiyama I."/>
            <person name="Ito T."/>
            <person name="Fujiyama A."/>
            <person name="Inagaki F."/>
            <person name="Takami H."/>
        </authorList>
    </citation>
    <scope>NUCLEOTIDE SEQUENCE</scope>
    <source>
        <strain evidence="1">Expedition CK06-06</strain>
    </source>
</reference>
<dbReference type="AlphaFoldDB" id="X0UAZ5"/>
<evidence type="ECO:0000313" key="1">
    <source>
        <dbReference type="EMBL" id="GAG02964.1"/>
    </source>
</evidence>
<accession>X0UAZ5</accession>
<name>X0UAZ5_9ZZZZ</name>
<dbReference type="InterPro" id="IPR011856">
    <property type="entry name" value="tRNA_endonuc-like_dom_sf"/>
</dbReference>
<sequence length="192" mass="21921">MQENNPDIQISEKKLEDFVFDHLNGSNYVDGFAIIKQIDLEYSFVHRQFHLGAYGIADLITLDVSVTDGVYVEVFELKQGCIDKNTLIQVLRYKKGLEVFLDDLNISHEPIHCNLIGSYMSSEAGFDVAVSCIEHISVFTYELDPNCGIYLKEPALEYNDKSISDKSSKILNCFDYISKDCSSQLQQYYKNN</sequence>
<gene>
    <name evidence="1" type="ORF">S01H1_38175</name>
</gene>
<dbReference type="EMBL" id="BARS01024014">
    <property type="protein sequence ID" value="GAG02964.1"/>
    <property type="molecule type" value="Genomic_DNA"/>
</dbReference>
<organism evidence="1">
    <name type="scientific">marine sediment metagenome</name>
    <dbReference type="NCBI Taxonomy" id="412755"/>
    <lineage>
        <taxon>unclassified sequences</taxon>
        <taxon>metagenomes</taxon>
        <taxon>ecological metagenomes</taxon>
    </lineage>
</organism>
<dbReference type="Gene3D" id="3.40.1350.10">
    <property type="match status" value="1"/>
</dbReference>
<dbReference type="GO" id="GO:0003676">
    <property type="term" value="F:nucleic acid binding"/>
    <property type="evidence" value="ECO:0007669"/>
    <property type="project" value="InterPro"/>
</dbReference>
<proteinExistence type="predicted"/>
<feature type="non-terminal residue" evidence="1">
    <location>
        <position position="192"/>
    </location>
</feature>